<dbReference type="HOGENOM" id="CLU_2750594_0_0_9"/>
<name>A0A0S6U459_CLOBO</name>
<evidence type="ECO:0000313" key="1">
    <source>
        <dbReference type="EMBL" id="GAE01672.1"/>
    </source>
</evidence>
<sequence>MFFSLIIIMKKSTNVAIKNLKKVNVKGGIKGAESFAAIKAPPQNKVDKIIKKYTLESFISNPPCYTDKLK</sequence>
<reference evidence="1" key="1">
    <citation type="submission" date="2013-10" db="EMBL/GenBank/DDBJ databases">
        <title>Draft genome sequence of Clostridium botulinum type B strain Osaka05.</title>
        <authorList>
            <person name="Sakaguchi Y."/>
            <person name="Hosomi K."/>
            <person name="Uchiyama J."/>
            <person name="Ogura Y."/>
            <person name="Sakaguchi M."/>
            <person name="Kohda T."/>
            <person name="Mukamoto M."/>
            <person name="Misawa N."/>
            <person name="Matsuzaki S."/>
            <person name="Hayashi T."/>
            <person name="Kozaki S."/>
        </authorList>
    </citation>
    <scope>NUCLEOTIDE SEQUENCE</scope>
    <source>
        <strain evidence="1">Osaka05</strain>
    </source>
</reference>
<dbReference type="Proteomes" id="UP000054164">
    <property type="component" value="Unassembled WGS sequence"/>
</dbReference>
<dbReference type="AlphaFoldDB" id="A0A0S6U459"/>
<organism evidence="1">
    <name type="scientific">Clostridium botulinum B str. Osaka05</name>
    <dbReference type="NCBI Taxonomy" id="1407017"/>
    <lineage>
        <taxon>Bacteria</taxon>
        <taxon>Bacillati</taxon>
        <taxon>Bacillota</taxon>
        <taxon>Clostridia</taxon>
        <taxon>Eubacteriales</taxon>
        <taxon>Clostridiaceae</taxon>
        <taxon>Clostridium</taxon>
    </lineage>
</organism>
<accession>A0A0S6U459</accession>
<protein>
    <submittedName>
        <fullName evidence="1">Uncharacterized protein</fullName>
    </submittedName>
</protein>
<gene>
    <name evidence="1" type="ORF">CBO05C_1362</name>
</gene>
<dbReference type="EMBL" id="DF384213">
    <property type="protein sequence ID" value="GAE01672.1"/>
    <property type="molecule type" value="Genomic_DNA"/>
</dbReference>
<proteinExistence type="predicted"/>